<name>A0A100WQP9_MYCFO</name>
<dbReference type="EMBL" id="BCSZ01000025">
    <property type="protein sequence ID" value="GAT02557.1"/>
    <property type="molecule type" value="Genomic_DNA"/>
</dbReference>
<evidence type="ECO:0000313" key="3">
    <source>
        <dbReference type="EMBL" id="GAT02562.1"/>
    </source>
</evidence>
<dbReference type="Proteomes" id="UP000069705">
    <property type="component" value="Unassembled WGS sequence"/>
</dbReference>
<dbReference type="RefSeq" id="WP_131809053.1">
    <property type="nucleotide sequence ID" value="NZ_BCSZ01000025.1"/>
</dbReference>
<evidence type="ECO:0000313" key="2">
    <source>
        <dbReference type="EMBL" id="GAT02557.1"/>
    </source>
</evidence>
<protein>
    <submittedName>
        <fullName evidence="2">Uncharacterized protein</fullName>
    </submittedName>
</protein>
<evidence type="ECO:0000313" key="4">
    <source>
        <dbReference type="Proteomes" id="UP000069705"/>
    </source>
</evidence>
<evidence type="ECO:0000256" key="1">
    <source>
        <dbReference type="SAM" id="MobiDB-lite"/>
    </source>
</evidence>
<reference evidence="4" key="2">
    <citation type="submission" date="2016-02" db="EMBL/GenBank/DDBJ databases">
        <title>Draft genome sequence of five rapidly growing Mycobacterium species.</title>
        <authorList>
            <person name="Katahira K."/>
            <person name="Gotou Y."/>
            <person name="Iida K."/>
            <person name="Ogura Y."/>
            <person name="Hayashi T."/>
        </authorList>
    </citation>
    <scope>NUCLEOTIDE SEQUENCE [LARGE SCALE GENOMIC DNA]</scope>
    <source>
        <strain evidence="4">JCM6368</strain>
    </source>
</reference>
<gene>
    <name evidence="2" type="ORF">RMCFA_2669</name>
    <name evidence="3" type="ORF">RMCFA_2674</name>
</gene>
<reference evidence="2 4" key="1">
    <citation type="journal article" date="2016" name="Genome Announc.">
        <title>Draft Genome Sequences of Five Rapidly Growing Mycobacterium Species, M. thermoresistibile, M. fortuitum subsp. acetamidolyticum, M. canariasense, M. brisbanense, and M. novocastrense.</title>
        <authorList>
            <person name="Katahira K."/>
            <person name="Ogura Y."/>
            <person name="Gotoh Y."/>
            <person name="Hayashi T."/>
        </authorList>
    </citation>
    <scope>NUCLEOTIDE SEQUENCE [LARGE SCALE GENOMIC DNA]</scope>
    <source>
        <strain evidence="2 4">JCM6368</strain>
    </source>
</reference>
<organism evidence="2 4">
    <name type="scientific">Mycolicibacterium fortuitum subsp. acetamidolyticum</name>
    <dbReference type="NCBI Taxonomy" id="144550"/>
    <lineage>
        <taxon>Bacteria</taxon>
        <taxon>Bacillati</taxon>
        <taxon>Actinomycetota</taxon>
        <taxon>Actinomycetes</taxon>
        <taxon>Mycobacteriales</taxon>
        <taxon>Mycobacteriaceae</taxon>
        <taxon>Mycolicibacterium</taxon>
    </lineage>
</organism>
<sequence>MGKQNYFGRRARVDDPQPRTGTVVRNDDEVSVLIRWDNDATTAGLSWHKVAEIVGEVIVVAPEATPTMHQVAQAAKQAALPPLIGGLPA</sequence>
<dbReference type="EMBL" id="BCSZ01000025">
    <property type="protein sequence ID" value="GAT02562.1"/>
    <property type="molecule type" value="Genomic_DNA"/>
</dbReference>
<feature type="region of interest" description="Disordered" evidence="1">
    <location>
        <begin position="1"/>
        <end position="23"/>
    </location>
</feature>
<accession>A0A100WQP9</accession>
<proteinExistence type="predicted"/>
<dbReference type="AlphaFoldDB" id="A0A100WQP9"/>
<comment type="caution">
    <text evidence="2">The sequence shown here is derived from an EMBL/GenBank/DDBJ whole genome shotgun (WGS) entry which is preliminary data.</text>
</comment>